<organism evidence="3">
    <name type="scientific">Micromonospora sp. CCTCC AA 2012012</name>
    <dbReference type="NCBI Taxonomy" id="3111921"/>
    <lineage>
        <taxon>Bacteria</taxon>
        <taxon>Bacillati</taxon>
        <taxon>Actinomycetota</taxon>
        <taxon>Actinomycetes</taxon>
        <taxon>Micromonosporales</taxon>
        <taxon>Micromonosporaceae</taxon>
        <taxon>Micromonospora</taxon>
    </lineage>
</organism>
<sequence>MTPSVVGVVRPTPAYYFPLVFFTSAMVVNLYVISLRSAPTSYVSVLGALLAGALLWTYLRYARTAELTATTLSWRGPLGSAEVPISLLTGVRSSRLKQLVVIECGDTHLRLPQGPAAKGLVEALQQLRPDLTVEGRMGMQFWVNSPIQVFRQR</sequence>
<feature type="transmembrane region" description="Helical" evidence="1">
    <location>
        <begin position="40"/>
        <end position="59"/>
    </location>
</feature>
<keyword evidence="1" id="KW-0812">Transmembrane</keyword>
<reference evidence="3" key="2">
    <citation type="submission" date="2024-06" db="EMBL/GenBank/DDBJ databases">
        <title>Micromonospora mangrovi CCTCC AA 2012012 genome sequences.</title>
        <authorList>
            <person name="Gao J."/>
        </authorList>
    </citation>
    <scope>NUCLEOTIDE SEQUENCE</scope>
    <source>
        <strain evidence="3">CCTCC AA 2012012</strain>
    </source>
</reference>
<dbReference type="EMBL" id="CP157762">
    <property type="protein sequence ID" value="XBP92222.1"/>
    <property type="molecule type" value="Genomic_DNA"/>
</dbReference>
<evidence type="ECO:0000313" key="3">
    <source>
        <dbReference type="EMBL" id="XCH72919.1"/>
    </source>
</evidence>
<dbReference type="AlphaFoldDB" id="A0AAU8HA35"/>
<keyword evidence="1" id="KW-1133">Transmembrane helix</keyword>
<dbReference type="RefSeq" id="WP_350931805.1">
    <property type="nucleotide sequence ID" value="NZ_CP157762.1"/>
</dbReference>
<reference evidence="2" key="1">
    <citation type="submission" date="2024-01" db="EMBL/GenBank/DDBJ databases">
        <title>The genome sequence of Micromonospora mangrovi CCTCC AA 2012012.</title>
        <authorList>
            <person name="Gao J."/>
        </authorList>
    </citation>
    <scope>NUCLEOTIDE SEQUENCE</scope>
    <source>
        <strain evidence="2">CCTCC AA 2012012</strain>
    </source>
</reference>
<feature type="transmembrane region" description="Helical" evidence="1">
    <location>
        <begin position="15"/>
        <end position="33"/>
    </location>
</feature>
<evidence type="ECO:0000313" key="2">
    <source>
        <dbReference type="EMBL" id="XBP92222.1"/>
    </source>
</evidence>
<protein>
    <submittedName>
        <fullName evidence="3">Uncharacterized protein</fullName>
    </submittedName>
</protein>
<evidence type="ECO:0000256" key="1">
    <source>
        <dbReference type="SAM" id="Phobius"/>
    </source>
</evidence>
<name>A0AAU8HA35_9ACTN</name>
<dbReference type="EMBL" id="CP159342">
    <property type="protein sequence ID" value="XCH72919.1"/>
    <property type="molecule type" value="Genomic_DNA"/>
</dbReference>
<proteinExistence type="predicted"/>
<gene>
    <name evidence="3" type="ORF">ABUL08_21705</name>
    <name evidence="2" type="ORF">VK199_21630</name>
</gene>
<accession>A0AAU8HA35</accession>
<keyword evidence="1" id="KW-0472">Membrane</keyword>